<evidence type="ECO:0000313" key="14">
    <source>
        <dbReference type="Proteomes" id="UP000027195"/>
    </source>
</evidence>
<keyword evidence="11" id="KW-0472">Membrane</keyword>
<feature type="domain" description="Glycoside hydrolase family 9" evidence="12">
    <location>
        <begin position="52"/>
        <end position="502"/>
    </location>
</feature>
<organism evidence="13 14">
    <name type="scientific">Botryobasidium botryosum (strain FD-172 SS1)</name>
    <dbReference type="NCBI Taxonomy" id="930990"/>
    <lineage>
        <taxon>Eukaryota</taxon>
        <taxon>Fungi</taxon>
        <taxon>Dikarya</taxon>
        <taxon>Basidiomycota</taxon>
        <taxon>Agaricomycotina</taxon>
        <taxon>Agaricomycetes</taxon>
        <taxon>Cantharellales</taxon>
        <taxon>Botryobasidiaceae</taxon>
        <taxon>Botryobasidium</taxon>
    </lineage>
</organism>
<dbReference type="PANTHER" id="PTHR22298">
    <property type="entry name" value="ENDO-1,4-BETA-GLUCANASE"/>
    <property type="match status" value="1"/>
</dbReference>
<evidence type="ECO:0000256" key="2">
    <source>
        <dbReference type="ARBA" id="ARBA00007072"/>
    </source>
</evidence>
<comment type="catalytic activity">
    <reaction evidence="1 9">
        <text>Endohydrolysis of (1-&gt;4)-beta-D-glucosidic linkages in cellulose, lichenin and cereal beta-D-glucans.</text>
        <dbReference type="EC" id="3.2.1.4"/>
    </reaction>
</comment>
<sequence length="584" mass="62671">MKSRFSLATLSLAAGLANAALPLPNPPWMPPPASSGAQKSSAPQQPNAQWSTLVGDLLYFYEAQRSGNLPSTNRVPWRNSSATSDGSDLGIDLTGGYYDAGDYIKCTYPMSWAMTSICWGAIDNGQGYDQAKQTPYLDDMLRWGLDWLIKAHPNPNTLVVQVGDGDIDNNYWGGDQHIATPRPSFVINATNPGTDAASSAAAAFAACSALYGSSTPLASGSTPASLRDPAYAQTLLTHANQLFSFATNTRFQTYQTAVPAVADVYASSGFHDDIVLASLFLALAGNSSSFFNLAETYYSNFSMTVTDTILNWDDKTPAIPVLFTQLLSQRQDISGGSQKDLNTWQGRAEQFFDRILNNKSRGYLTKGGLLYYDGDSNDASLNPALNIAMIMFRYAPLASSSQKTNDYQTFAKRQLDYALGKNPMNAPYVVGVNPNAPTNPHSAMASGGNDINNIDTNPVQTRNVIYGAVVGGPSPGDLFYDIRSDWVETEVALDYNAPFLTLAAMGVSKYSDDPFYTSLADGAYASVKPSGKPCDDAFPCGGSGLSRGATIAIAVIVTLVGLVLIGLLVRFFMLRRAKTGKLFV</sequence>
<dbReference type="InterPro" id="IPR001701">
    <property type="entry name" value="Glyco_hydro_9"/>
</dbReference>
<dbReference type="EMBL" id="KL198036">
    <property type="protein sequence ID" value="KDQ14601.1"/>
    <property type="molecule type" value="Genomic_DNA"/>
</dbReference>
<dbReference type="Proteomes" id="UP000027195">
    <property type="component" value="Unassembled WGS sequence"/>
</dbReference>
<dbReference type="Pfam" id="PF00759">
    <property type="entry name" value="Glyco_hydro_9"/>
    <property type="match status" value="1"/>
</dbReference>
<evidence type="ECO:0000256" key="8">
    <source>
        <dbReference type="PROSITE-ProRule" id="PRU10060"/>
    </source>
</evidence>
<evidence type="ECO:0000256" key="6">
    <source>
        <dbReference type="ARBA" id="ARBA00023295"/>
    </source>
</evidence>
<keyword evidence="11" id="KW-1133">Transmembrane helix</keyword>
<evidence type="ECO:0000256" key="4">
    <source>
        <dbReference type="ARBA" id="ARBA00023001"/>
    </source>
</evidence>
<evidence type="ECO:0000256" key="3">
    <source>
        <dbReference type="ARBA" id="ARBA00022801"/>
    </source>
</evidence>
<feature type="active site" evidence="8">
    <location>
        <position position="490"/>
    </location>
</feature>
<dbReference type="SUPFAM" id="SSF48208">
    <property type="entry name" value="Six-hairpin glycosidases"/>
    <property type="match status" value="1"/>
</dbReference>
<evidence type="ECO:0000256" key="1">
    <source>
        <dbReference type="ARBA" id="ARBA00000966"/>
    </source>
</evidence>
<proteinExistence type="inferred from homology"/>
<dbReference type="InterPro" id="IPR008928">
    <property type="entry name" value="6-hairpin_glycosidase_sf"/>
</dbReference>
<reference evidence="14" key="1">
    <citation type="journal article" date="2014" name="Proc. Natl. Acad. Sci. U.S.A.">
        <title>Extensive sampling of basidiomycete genomes demonstrates inadequacy of the white-rot/brown-rot paradigm for wood decay fungi.</title>
        <authorList>
            <person name="Riley R."/>
            <person name="Salamov A.A."/>
            <person name="Brown D.W."/>
            <person name="Nagy L.G."/>
            <person name="Floudas D."/>
            <person name="Held B.W."/>
            <person name="Levasseur A."/>
            <person name="Lombard V."/>
            <person name="Morin E."/>
            <person name="Otillar R."/>
            <person name="Lindquist E.A."/>
            <person name="Sun H."/>
            <person name="LaButti K.M."/>
            <person name="Schmutz J."/>
            <person name="Jabbour D."/>
            <person name="Luo H."/>
            <person name="Baker S.E."/>
            <person name="Pisabarro A.G."/>
            <person name="Walton J.D."/>
            <person name="Blanchette R.A."/>
            <person name="Henrissat B."/>
            <person name="Martin F."/>
            <person name="Cullen D."/>
            <person name="Hibbett D.S."/>
            <person name="Grigoriev I.V."/>
        </authorList>
    </citation>
    <scope>NUCLEOTIDE SEQUENCE [LARGE SCALE GENOMIC DNA]</scope>
    <source>
        <strain evidence="14">FD-172 SS1</strain>
    </source>
</reference>
<dbReference type="GO" id="GO:0008810">
    <property type="term" value="F:cellulase activity"/>
    <property type="evidence" value="ECO:0007669"/>
    <property type="project" value="UniProtKB-EC"/>
</dbReference>
<evidence type="ECO:0000256" key="11">
    <source>
        <dbReference type="SAM" id="Phobius"/>
    </source>
</evidence>
<dbReference type="EC" id="3.2.1.4" evidence="9"/>
<evidence type="ECO:0000256" key="10">
    <source>
        <dbReference type="SAM" id="MobiDB-lite"/>
    </source>
</evidence>
<feature type="region of interest" description="Disordered" evidence="10">
    <location>
        <begin position="25"/>
        <end position="46"/>
    </location>
</feature>
<dbReference type="InParanoid" id="A0A067MSN5"/>
<protein>
    <recommendedName>
        <fullName evidence="9">Endoglucanase</fullName>
        <ecNumber evidence="9">3.2.1.4</ecNumber>
    </recommendedName>
</protein>
<dbReference type="InterPro" id="IPR012341">
    <property type="entry name" value="6hp_glycosidase-like_sf"/>
</dbReference>
<name>A0A067MSN5_BOTB1</name>
<feature type="active site" evidence="8">
    <location>
        <position position="481"/>
    </location>
</feature>
<accession>A0A067MSN5</accession>
<keyword evidence="6 8" id="KW-0326">Glycosidase</keyword>
<dbReference type="HOGENOM" id="CLU_008926_1_5_1"/>
<keyword evidence="7 8" id="KW-0624">Polysaccharide degradation</keyword>
<dbReference type="InterPro" id="IPR033126">
    <property type="entry name" value="Glyco_hydro_9_Asp/Glu_AS"/>
</dbReference>
<keyword evidence="14" id="KW-1185">Reference proteome</keyword>
<dbReference type="Gene3D" id="1.50.10.10">
    <property type="match status" value="1"/>
</dbReference>
<gene>
    <name evidence="13" type="ORF">BOTBODRAFT_32351</name>
</gene>
<feature type="signal peptide" evidence="9">
    <location>
        <begin position="1"/>
        <end position="19"/>
    </location>
</feature>
<keyword evidence="5 8" id="KW-0119">Carbohydrate metabolism</keyword>
<dbReference type="STRING" id="930990.A0A067MSN5"/>
<dbReference type="AlphaFoldDB" id="A0A067MSN5"/>
<keyword evidence="3 8" id="KW-0378">Hydrolase</keyword>
<evidence type="ECO:0000256" key="7">
    <source>
        <dbReference type="ARBA" id="ARBA00023326"/>
    </source>
</evidence>
<evidence type="ECO:0000313" key="13">
    <source>
        <dbReference type="EMBL" id="KDQ14601.1"/>
    </source>
</evidence>
<keyword evidence="4 9" id="KW-0136">Cellulose degradation</keyword>
<comment type="similarity">
    <text evidence="2 8 9">Belongs to the glycosyl hydrolase 9 (cellulase E) family.</text>
</comment>
<evidence type="ECO:0000256" key="9">
    <source>
        <dbReference type="RuleBase" id="RU361166"/>
    </source>
</evidence>
<evidence type="ECO:0000256" key="5">
    <source>
        <dbReference type="ARBA" id="ARBA00023277"/>
    </source>
</evidence>
<feature type="chain" id="PRO_5005103705" description="Endoglucanase" evidence="9">
    <location>
        <begin position="20"/>
        <end position="584"/>
    </location>
</feature>
<feature type="transmembrane region" description="Helical" evidence="11">
    <location>
        <begin position="549"/>
        <end position="573"/>
    </location>
</feature>
<dbReference type="GO" id="GO:0030245">
    <property type="term" value="P:cellulose catabolic process"/>
    <property type="evidence" value="ECO:0007669"/>
    <property type="project" value="UniProtKB-KW"/>
</dbReference>
<dbReference type="OrthoDB" id="10257085at2759"/>
<evidence type="ECO:0000259" key="12">
    <source>
        <dbReference type="Pfam" id="PF00759"/>
    </source>
</evidence>
<keyword evidence="9" id="KW-0732">Signal</keyword>
<keyword evidence="11" id="KW-0812">Transmembrane</keyword>
<dbReference type="PROSITE" id="PS00698">
    <property type="entry name" value="GH9_3"/>
    <property type="match status" value="1"/>
</dbReference>